<dbReference type="OrthoDB" id="10691442at2759"/>
<evidence type="ECO:0000313" key="1">
    <source>
        <dbReference type="EMBL" id="KAA6370396.1"/>
    </source>
</evidence>
<feature type="non-terminal residue" evidence="1">
    <location>
        <position position="1"/>
    </location>
</feature>
<protein>
    <submittedName>
        <fullName evidence="1">Uncharacterized protein</fullName>
    </submittedName>
</protein>
<gene>
    <name evidence="1" type="ORF">EZS28_034077</name>
</gene>
<accession>A0A5J4UHW2</accession>
<reference evidence="1 2" key="1">
    <citation type="submission" date="2019-03" db="EMBL/GenBank/DDBJ databases">
        <title>Single cell metagenomics reveals metabolic interactions within the superorganism composed of flagellate Streblomastix strix and complex community of Bacteroidetes bacteria on its surface.</title>
        <authorList>
            <person name="Treitli S.C."/>
            <person name="Kolisko M."/>
            <person name="Husnik F."/>
            <person name="Keeling P."/>
            <person name="Hampl V."/>
        </authorList>
    </citation>
    <scope>NUCLEOTIDE SEQUENCE [LARGE SCALE GENOMIC DNA]</scope>
    <source>
        <strain evidence="1">ST1C</strain>
    </source>
</reference>
<dbReference type="InterPro" id="IPR011050">
    <property type="entry name" value="Pectin_lyase_fold/virulence"/>
</dbReference>
<evidence type="ECO:0000313" key="2">
    <source>
        <dbReference type="Proteomes" id="UP000324800"/>
    </source>
</evidence>
<dbReference type="EMBL" id="SNRW01015423">
    <property type="protein sequence ID" value="KAA6370396.1"/>
    <property type="molecule type" value="Genomic_DNA"/>
</dbReference>
<feature type="non-terminal residue" evidence="1">
    <location>
        <position position="882"/>
    </location>
</feature>
<organism evidence="1 2">
    <name type="scientific">Streblomastix strix</name>
    <dbReference type="NCBI Taxonomy" id="222440"/>
    <lineage>
        <taxon>Eukaryota</taxon>
        <taxon>Metamonada</taxon>
        <taxon>Preaxostyla</taxon>
        <taxon>Oxymonadida</taxon>
        <taxon>Streblomastigidae</taxon>
        <taxon>Streblomastix</taxon>
    </lineage>
</organism>
<dbReference type="SUPFAM" id="SSF51126">
    <property type="entry name" value="Pectin lyase-like"/>
    <property type="match status" value="1"/>
</dbReference>
<proteinExistence type="predicted"/>
<dbReference type="AlphaFoldDB" id="A0A5J4UHW2"/>
<sequence>SVIGGTTKVILSYASNQVSISNSQFKVCKALYTQGGAIFVELKNPSAQITLTKTIIDQCESQSGGGIYSIFNTGGQIQINNECEFTQCKATSGNGGGIYAQFNFASACIFKINSGTISKCDAIANSSEIPPTGYGGGIMLVGSGDYVASSLNLNLKGMNISDNTADKSGQSLYVVMTKVEEWCLEGYDGEYVKGNYSDRISNQSELQGISVSSTIFNSYSQSQIDTEQKYLEDYWSMDIDCTDPTGMTKEECPCIFNDPRSDICIPPIDCTDVTGKTEQECDCIDNDPRELCYQCTGSNDKPDCVCTSEHYDEGCTCPQDPINLVGIPLSACPCVQQDSRDCEYIAPGDGRLFYDNTVIGVDGVVEKQFPGENNQSSVKILDFKPYKPDVSTSDPSFYSIPLSEFIDLKTAQPLNQSERECSRVQQSHNNGLYGLIGYTAKAIDDVDIAPSITYLIKSGISRITYDDYYEDEYIDQTCFGYQTSLIPLSLRKSGIVDSECIPNDVVPDDASRCKDYSGLDEHLVGFVQGEFRNENVDTVKQLLVRFGVVLDDRVGIIIGWHTEDYRFYWHRLNINESDQFLSVVPADDYESYSGYVLFNERSLYKNPLDIESFKYTRIDEDTCQIDRSTDESRSEYYNLLEIPPLNEEQDESAESFRSIPADIIPNLKSLQIIDSEVEKCQEINSALSEVDFQLVGASIYIYYKENIIPSFSQLLWNYPKRTIVKYDDDDIEEWLDKGCEGDFKQYIISLEEKGVVSDQCISNDIILPHHDEADDDMVMPPHPTSCTDPQIPFTHYLQGFRFGFAQGLNNEQLKQYISRVGAVNGYIFYFNAKGKQIGNFYSGLFIGWEKVDDQQYWIVIEKQLDDGQGNYYERWDQHFIEK</sequence>
<dbReference type="Proteomes" id="UP000324800">
    <property type="component" value="Unassembled WGS sequence"/>
</dbReference>
<comment type="caution">
    <text evidence="1">The sequence shown here is derived from an EMBL/GenBank/DDBJ whole genome shotgun (WGS) entry which is preliminary data.</text>
</comment>
<name>A0A5J4UHW2_9EUKA</name>